<dbReference type="SMART" id="SM00382">
    <property type="entry name" value="AAA"/>
    <property type="match status" value="1"/>
</dbReference>
<dbReference type="InterPro" id="IPR000792">
    <property type="entry name" value="Tscrpt_reg_LuxR_C"/>
</dbReference>
<dbReference type="Pfam" id="PF25873">
    <property type="entry name" value="WHD_MalT"/>
    <property type="match status" value="1"/>
</dbReference>
<dbReference type="InterPro" id="IPR003593">
    <property type="entry name" value="AAA+_ATPase"/>
</dbReference>
<dbReference type="InterPro" id="IPR027417">
    <property type="entry name" value="P-loop_NTPase"/>
</dbReference>
<reference evidence="5 6" key="1">
    <citation type="submission" date="2024-10" db="EMBL/GenBank/DDBJ databases">
        <title>The Natural Products Discovery Center: Release of the First 8490 Sequenced Strains for Exploring Actinobacteria Biosynthetic Diversity.</title>
        <authorList>
            <person name="Kalkreuter E."/>
            <person name="Kautsar S.A."/>
            <person name="Yang D."/>
            <person name="Bader C.D."/>
            <person name="Teijaro C.N."/>
            <person name="Fluegel L."/>
            <person name="Davis C.M."/>
            <person name="Simpson J.R."/>
            <person name="Lauterbach L."/>
            <person name="Steele A.D."/>
            <person name="Gui C."/>
            <person name="Meng S."/>
            <person name="Li G."/>
            <person name="Viehrig K."/>
            <person name="Ye F."/>
            <person name="Su P."/>
            <person name="Kiefer A.F."/>
            <person name="Nichols A."/>
            <person name="Cepeda A.J."/>
            <person name="Yan W."/>
            <person name="Fan B."/>
            <person name="Jiang Y."/>
            <person name="Adhikari A."/>
            <person name="Zheng C.-J."/>
            <person name="Schuster L."/>
            <person name="Cowan T.M."/>
            <person name="Smanski M.J."/>
            <person name="Chevrette M.G."/>
            <person name="De Carvalho L.P.S."/>
            <person name="Shen B."/>
        </authorList>
    </citation>
    <scope>NUCLEOTIDE SEQUENCE [LARGE SCALE GENOMIC DNA]</scope>
    <source>
        <strain evidence="5 6">NPDC004045</strain>
    </source>
</reference>
<keyword evidence="3" id="KW-0804">Transcription</keyword>
<dbReference type="Pfam" id="PF13401">
    <property type="entry name" value="AAA_22"/>
    <property type="match status" value="1"/>
</dbReference>
<dbReference type="InterPro" id="IPR049945">
    <property type="entry name" value="AAA_22"/>
</dbReference>
<dbReference type="Gene3D" id="3.40.50.300">
    <property type="entry name" value="P-loop containing nucleotide triphosphate hydrolases"/>
    <property type="match status" value="1"/>
</dbReference>
<dbReference type="CDD" id="cd06170">
    <property type="entry name" value="LuxR_C_like"/>
    <property type="match status" value="1"/>
</dbReference>
<evidence type="ECO:0000313" key="5">
    <source>
        <dbReference type="EMBL" id="MFF0543098.1"/>
    </source>
</evidence>
<dbReference type="InterPro" id="IPR016032">
    <property type="entry name" value="Sig_transdc_resp-reg_C-effctor"/>
</dbReference>
<dbReference type="EMBL" id="JBIAMX010000004">
    <property type="protein sequence ID" value="MFF0543098.1"/>
    <property type="molecule type" value="Genomic_DNA"/>
</dbReference>
<organism evidence="5 6">
    <name type="scientific">Nocardia thailandica</name>
    <dbReference type="NCBI Taxonomy" id="257275"/>
    <lineage>
        <taxon>Bacteria</taxon>
        <taxon>Bacillati</taxon>
        <taxon>Actinomycetota</taxon>
        <taxon>Actinomycetes</taxon>
        <taxon>Mycobacteriales</taxon>
        <taxon>Nocardiaceae</taxon>
        <taxon>Nocardia</taxon>
    </lineage>
</organism>
<dbReference type="PRINTS" id="PR00038">
    <property type="entry name" value="HTHLUXR"/>
</dbReference>
<keyword evidence="2" id="KW-0238">DNA-binding</keyword>
<proteinExistence type="predicted"/>
<feature type="domain" description="HTH luxR-type" evidence="4">
    <location>
        <begin position="804"/>
        <end position="869"/>
    </location>
</feature>
<comment type="caution">
    <text evidence="5">The sequence shown here is derived from an EMBL/GenBank/DDBJ whole genome shotgun (WGS) entry which is preliminary data.</text>
</comment>
<keyword evidence="6" id="KW-1185">Reference proteome</keyword>
<evidence type="ECO:0000256" key="1">
    <source>
        <dbReference type="ARBA" id="ARBA00023015"/>
    </source>
</evidence>
<accession>A0ABW6PL73</accession>
<dbReference type="Gene3D" id="1.10.10.10">
    <property type="entry name" value="Winged helix-like DNA-binding domain superfamily/Winged helix DNA-binding domain"/>
    <property type="match status" value="1"/>
</dbReference>
<evidence type="ECO:0000313" key="6">
    <source>
        <dbReference type="Proteomes" id="UP001601444"/>
    </source>
</evidence>
<dbReference type="InterPro" id="IPR059106">
    <property type="entry name" value="WHD_MalT"/>
</dbReference>
<name>A0ABW6PL73_9NOCA</name>
<evidence type="ECO:0000256" key="2">
    <source>
        <dbReference type="ARBA" id="ARBA00023125"/>
    </source>
</evidence>
<dbReference type="Proteomes" id="UP001601444">
    <property type="component" value="Unassembled WGS sequence"/>
</dbReference>
<dbReference type="PANTHER" id="PTHR44688:SF16">
    <property type="entry name" value="DNA-BINDING TRANSCRIPTIONAL ACTIVATOR DEVR_DOSR"/>
    <property type="match status" value="1"/>
</dbReference>
<dbReference type="RefSeq" id="WP_387699768.1">
    <property type="nucleotide sequence ID" value="NZ_JBIAMX010000004.1"/>
</dbReference>
<dbReference type="SMART" id="SM00421">
    <property type="entry name" value="HTH_LUXR"/>
    <property type="match status" value="1"/>
</dbReference>
<dbReference type="SUPFAM" id="SSF46894">
    <property type="entry name" value="C-terminal effector domain of the bipartite response regulators"/>
    <property type="match status" value="1"/>
</dbReference>
<keyword evidence="1" id="KW-0805">Transcription regulation</keyword>
<evidence type="ECO:0000256" key="3">
    <source>
        <dbReference type="ARBA" id="ARBA00023163"/>
    </source>
</evidence>
<sequence>MTMSSGSPYRHDASSAVAVLGAGTLPALPFAPVRRPEIIARLDRAMAEAGHTVLLTGPAGAGKTVLLADWTARLGARRGEVTVGWLAIPDRPARAADLWSAVAEALGLPAVLVTEGALAAPAGYAERLVEALRERATPTVLVLDDAHLLTDPMQLAALELFLAHAPITVLVAGRFDPPLHWHQLELARRLTRIGSAELAFGSRQIARVFDQHHVRLTEPEIAIVAGLTQGWAALVRMAAIYLSAHTGDRETAFTALARPAHAVADFLVVELMDTLPEDTLGFLLATAVPDRFCLPLAEDLAGPGAPRILDELLRANFPLHAVAHGDLLWYTYHPMLRAYLLAERAHTRPDLLAEGHERAARWFAAADMLRPALDHTVAVPGAPGLAGFVREHGPRMVFQGAGLPLIEAAERVPELAGDRFVRLLRAAAAVVAGDIVAAEVYLESAHASGPDAVAAPETWQAALDQAVSVGAAVAAGAAVPAGRRAPLVTGEPDLDCFTALHCAVAEVYGGEPARGTAALRHVLVTAEHRGLHRIALHARVAEAVAEGMLGRVGRMGELAGRAVACAPAGDLSSRADLATAHVVAAYAAFLRGADTARPLPVPTGEPTDSTVPAPLGHAALLRDLLDFDHAADRCVAADRIVRHAHRLLDEAPIVPATGGLVTQVVWLLLRLQAKSTAAQLVEHATEVLGRTPDTVIAAAALTEYGQRPAATVELIEPLLAERDLHPLTEVTAWLLAGVAYDRLGRGGRVHEAFERAVAAAVGENLVRPFLDVPAAVDILDRFGGRFGLYDTFVGQIRGHRGARTATGSAHLTDTELIVLRQLPSGMTAVSIAADMGVSVNTVKTHLRGIYQKLGVNARSAAIAHARTVGLL</sequence>
<dbReference type="InterPro" id="IPR036388">
    <property type="entry name" value="WH-like_DNA-bd_sf"/>
</dbReference>
<evidence type="ECO:0000259" key="4">
    <source>
        <dbReference type="PROSITE" id="PS50043"/>
    </source>
</evidence>
<dbReference type="Pfam" id="PF00196">
    <property type="entry name" value="GerE"/>
    <property type="match status" value="1"/>
</dbReference>
<dbReference type="SUPFAM" id="SSF52540">
    <property type="entry name" value="P-loop containing nucleoside triphosphate hydrolases"/>
    <property type="match status" value="1"/>
</dbReference>
<dbReference type="PROSITE" id="PS50043">
    <property type="entry name" value="HTH_LUXR_2"/>
    <property type="match status" value="1"/>
</dbReference>
<protein>
    <submittedName>
        <fullName evidence="5">LuxR C-terminal-related transcriptional regulator</fullName>
    </submittedName>
</protein>
<gene>
    <name evidence="5" type="ORF">ACFYTF_09680</name>
</gene>
<dbReference type="PANTHER" id="PTHR44688">
    <property type="entry name" value="DNA-BINDING TRANSCRIPTIONAL ACTIVATOR DEVR_DOSR"/>
    <property type="match status" value="1"/>
</dbReference>